<reference evidence="1 2" key="1">
    <citation type="submission" date="2024-06" db="EMBL/GenBank/DDBJ databases">
        <authorList>
            <person name="Kraege A."/>
            <person name="Thomma B."/>
        </authorList>
    </citation>
    <scope>NUCLEOTIDE SEQUENCE [LARGE SCALE GENOMIC DNA]</scope>
</reference>
<dbReference type="Proteomes" id="UP001497392">
    <property type="component" value="Unassembled WGS sequence"/>
</dbReference>
<evidence type="ECO:0000313" key="1">
    <source>
        <dbReference type="EMBL" id="CAL5220812.1"/>
    </source>
</evidence>
<name>A0ABP1FTJ0_9CHLO</name>
<gene>
    <name evidence="1" type="primary">g2888</name>
    <name evidence="1" type="ORF">VP750_LOCUS2471</name>
</gene>
<evidence type="ECO:0000313" key="2">
    <source>
        <dbReference type="Proteomes" id="UP001497392"/>
    </source>
</evidence>
<proteinExistence type="predicted"/>
<organism evidence="1 2">
    <name type="scientific">Coccomyxa viridis</name>
    <dbReference type="NCBI Taxonomy" id="1274662"/>
    <lineage>
        <taxon>Eukaryota</taxon>
        <taxon>Viridiplantae</taxon>
        <taxon>Chlorophyta</taxon>
        <taxon>core chlorophytes</taxon>
        <taxon>Trebouxiophyceae</taxon>
        <taxon>Trebouxiophyceae incertae sedis</taxon>
        <taxon>Coccomyxaceae</taxon>
        <taxon>Coccomyxa</taxon>
    </lineage>
</organism>
<accession>A0ABP1FTJ0</accession>
<dbReference type="EMBL" id="CAXHTA020000004">
    <property type="protein sequence ID" value="CAL5220812.1"/>
    <property type="molecule type" value="Genomic_DNA"/>
</dbReference>
<keyword evidence="2" id="KW-1185">Reference proteome</keyword>
<sequence length="331" mass="35936">MRAGTLPEVFVLKEATSGIQDVISDWYPLAFKQYSDFLEHACAFKVVVFATFPEHHLDVANMLADRACPGQHFLLVIHNPSGLESSGARAFLSRVNATIVALAPHTVRVASEALHLMTLPDSVPVRLFIPVFPIKDLSDGCQASGICSSPQAQRRTFLLQGLFQSQRRDYSGLFDSVAKSKELTSASNFTLRLIGKGELAIPASLRGRVIKDTDLAYEEYYKAVGEALAVLPAFSSDAYYTRKASSSVATAIICGTPLLGDQQLLDTYTYLTGPAVYVKQPGKSDADAMARLLSITADEDAARRDAIKNLREGLYSVNGDVIGELLTNALQ</sequence>
<comment type="caution">
    <text evidence="1">The sequence shown here is derived from an EMBL/GenBank/DDBJ whole genome shotgun (WGS) entry which is preliminary data.</text>
</comment>
<protein>
    <submittedName>
        <fullName evidence="1">G2888 protein</fullName>
    </submittedName>
</protein>